<dbReference type="InterPro" id="IPR004370">
    <property type="entry name" value="4-OT-like_dom"/>
</dbReference>
<feature type="domain" description="4-oxalocrotonate tautomerase-like" evidence="3">
    <location>
        <begin position="19"/>
        <end position="79"/>
    </location>
</feature>
<dbReference type="PANTHER" id="PTHR35530:SF2">
    <property type="entry name" value="BSL4019 PROTEIN"/>
    <property type="match status" value="1"/>
</dbReference>
<gene>
    <name evidence="4" type="ORF">PS9374_05157</name>
</gene>
<dbReference type="InterPro" id="IPR014347">
    <property type="entry name" value="Tautomerase/MIF_sf"/>
</dbReference>
<comment type="caution">
    <text evidence="4">The sequence shown here is derived from an EMBL/GenBank/DDBJ whole genome shotgun (WGS) entry which is preliminary data.</text>
</comment>
<dbReference type="GO" id="GO:0016853">
    <property type="term" value="F:isomerase activity"/>
    <property type="evidence" value="ECO:0007669"/>
    <property type="project" value="UniProtKB-KW"/>
</dbReference>
<dbReference type="Proteomes" id="UP000077701">
    <property type="component" value="Unassembled WGS sequence"/>
</dbReference>
<dbReference type="EMBL" id="BDCX01000013">
    <property type="protein sequence ID" value="GAT69482.1"/>
    <property type="molecule type" value="Genomic_DNA"/>
</dbReference>
<evidence type="ECO:0000259" key="3">
    <source>
        <dbReference type="Pfam" id="PF01361"/>
    </source>
</evidence>
<name>A0A171DKY5_9ACTN</name>
<dbReference type="SUPFAM" id="SSF55331">
    <property type="entry name" value="Tautomerase/MIF"/>
    <property type="match status" value="1"/>
</dbReference>
<dbReference type="PANTHER" id="PTHR35530">
    <property type="entry name" value="TAUTOMERASE-RELATED"/>
    <property type="match status" value="1"/>
</dbReference>
<keyword evidence="5" id="KW-1185">Reference proteome</keyword>
<comment type="similarity">
    <text evidence="1">Belongs to the 4-oxalocrotonate tautomerase family.</text>
</comment>
<accession>A0A171DKY5</accession>
<protein>
    <submittedName>
        <fullName evidence="4">4-oxalocrotonate tautomerase</fullName>
    </submittedName>
</protein>
<reference evidence="4 5" key="1">
    <citation type="journal article" date="2016" name="Genome Announc.">
        <title>Draft Genome Sequence of Planomonospora sphaerica JCM9374, a Rare Actinomycete.</title>
        <authorList>
            <person name="Dohra H."/>
            <person name="Suzuki T."/>
            <person name="Inoue Y."/>
            <person name="Kodani S."/>
        </authorList>
    </citation>
    <scope>NUCLEOTIDE SEQUENCE [LARGE SCALE GENOMIC DNA]</scope>
    <source>
        <strain evidence="4 5">JCM 9374</strain>
    </source>
</reference>
<proteinExistence type="inferred from homology"/>
<organism evidence="4 5">
    <name type="scientific">Planomonospora sphaerica</name>
    <dbReference type="NCBI Taxonomy" id="161355"/>
    <lineage>
        <taxon>Bacteria</taxon>
        <taxon>Bacillati</taxon>
        <taxon>Actinomycetota</taxon>
        <taxon>Actinomycetes</taxon>
        <taxon>Streptosporangiales</taxon>
        <taxon>Streptosporangiaceae</taxon>
        <taxon>Planomonospora</taxon>
    </lineage>
</organism>
<evidence type="ECO:0000313" key="4">
    <source>
        <dbReference type="EMBL" id="GAT69482.1"/>
    </source>
</evidence>
<keyword evidence="2" id="KW-0413">Isomerase</keyword>
<sequence>MSSAAPLWITTIRKVIVMPFANLKVPADTLTPESKKKLIDAVTDAYADVYGERARATTLVLLEEVADGGWGLGGNVLTAEMLGRS</sequence>
<dbReference type="Gene3D" id="3.30.429.10">
    <property type="entry name" value="Macrophage Migration Inhibitory Factor"/>
    <property type="match status" value="1"/>
</dbReference>
<dbReference type="Pfam" id="PF01361">
    <property type="entry name" value="Tautomerase"/>
    <property type="match status" value="1"/>
</dbReference>
<evidence type="ECO:0000256" key="2">
    <source>
        <dbReference type="ARBA" id="ARBA00023235"/>
    </source>
</evidence>
<evidence type="ECO:0000256" key="1">
    <source>
        <dbReference type="ARBA" id="ARBA00006723"/>
    </source>
</evidence>
<dbReference type="STRING" id="161355.PS9374_05157"/>
<dbReference type="AlphaFoldDB" id="A0A171DKY5"/>
<reference evidence="5" key="2">
    <citation type="submission" date="2016-04" db="EMBL/GenBank/DDBJ databases">
        <title>Planomonospora sphaerica JCM9374 whole genome shotgun sequence.</title>
        <authorList>
            <person name="Suzuki T."/>
            <person name="Dohra H."/>
            <person name="Kodani S."/>
        </authorList>
    </citation>
    <scope>NUCLEOTIDE SEQUENCE [LARGE SCALE GENOMIC DNA]</scope>
    <source>
        <strain evidence="5">JCM 9374</strain>
    </source>
</reference>
<evidence type="ECO:0000313" key="5">
    <source>
        <dbReference type="Proteomes" id="UP000077701"/>
    </source>
</evidence>